<feature type="transmembrane region" description="Helical" evidence="1">
    <location>
        <begin position="67"/>
        <end position="86"/>
    </location>
</feature>
<sequence length="88" mass="10048">MATVSPLCWLVPKGIALLSLYRDLEVVQRLQLNRRLLLRGCVVQYLSLLTHLWLLLASFAFHSACGLDYLCAFWALFSFFMAAWVVSP</sequence>
<evidence type="ECO:0000313" key="3">
    <source>
        <dbReference type="Proteomes" id="UP000026915"/>
    </source>
</evidence>
<dbReference type="EMBL" id="CM001887">
    <property type="protein sequence ID" value="EOY31394.1"/>
    <property type="molecule type" value="Genomic_DNA"/>
</dbReference>
<organism evidence="2 3">
    <name type="scientific">Theobroma cacao</name>
    <name type="common">Cacao</name>
    <name type="synonym">Cocoa</name>
    <dbReference type="NCBI Taxonomy" id="3641"/>
    <lineage>
        <taxon>Eukaryota</taxon>
        <taxon>Viridiplantae</taxon>
        <taxon>Streptophyta</taxon>
        <taxon>Embryophyta</taxon>
        <taxon>Tracheophyta</taxon>
        <taxon>Spermatophyta</taxon>
        <taxon>Magnoliopsida</taxon>
        <taxon>eudicotyledons</taxon>
        <taxon>Gunneridae</taxon>
        <taxon>Pentapetalae</taxon>
        <taxon>rosids</taxon>
        <taxon>malvids</taxon>
        <taxon>Malvales</taxon>
        <taxon>Malvaceae</taxon>
        <taxon>Byttnerioideae</taxon>
        <taxon>Theobroma</taxon>
    </lineage>
</organism>
<evidence type="ECO:0000313" key="2">
    <source>
        <dbReference type="EMBL" id="EOY31394.1"/>
    </source>
</evidence>
<dbReference type="Gramene" id="EOY31394">
    <property type="protein sequence ID" value="EOY31394"/>
    <property type="gene ID" value="TCM_038329"/>
</dbReference>
<reference evidence="2 3" key="1">
    <citation type="journal article" date="2013" name="Genome Biol.">
        <title>The genome sequence of the most widely cultivated cacao type and its use to identify candidate genes regulating pod color.</title>
        <authorList>
            <person name="Motamayor J.C."/>
            <person name="Mockaitis K."/>
            <person name="Schmutz J."/>
            <person name="Haiminen N."/>
            <person name="Iii D.L."/>
            <person name="Cornejo O."/>
            <person name="Findley S.D."/>
            <person name="Zheng P."/>
            <person name="Utro F."/>
            <person name="Royaert S."/>
            <person name="Saski C."/>
            <person name="Jenkins J."/>
            <person name="Podicheti R."/>
            <person name="Zhao M."/>
            <person name="Scheffler B.E."/>
            <person name="Stack J.C."/>
            <person name="Feltus F.A."/>
            <person name="Mustiga G.M."/>
            <person name="Amores F."/>
            <person name="Phillips W."/>
            <person name="Marelli J.P."/>
            <person name="May G.D."/>
            <person name="Shapiro H."/>
            <person name="Ma J."/>
            <person name="Bustamante C.D."/>
            <person name="Schnell R.J."/>
            <person name="Main D."/>
            <person name="Gilbert D."/>
            <person name="Parida L."/>
            <person name="Kuhn D.N."/>
        </authorList>
    </citation>
    <scope>NUCLEOTIDE SEQUENCE [LARGE SCALE GENOMIC DNA]</scope>
    <source>
        <strain evidence="3">cv. Matina 1-6</strain>
    </source>
</reference>
<dbReference type="Proteomes" id="UP000026915">
    <property type="component" value="Chromosome 9"/>
</dbReference>
<protein>
    <submittedName>
        <fullName evidence="2">Uncharacterized protein</fullName>
    </submittedName>
</protein>
<keyword evidence="1" id="KW-1133">Transmembrane helix</keyword>
<keyword evidence="1" id="KW-0812">Transmembrane</keyword>
<name>A0A061GW87_THECC</name>
<dbReference type="AlphaFoldDB" id="A0A061GW87"/>
<feature type="transmembrane region" description="Helical" evidence="1">
    <location>
        <begin position="36"/>
        <end position="61"/>
    </location>
</feature>
<dbReference type="InParanoid" id="A0A061GW87"/>
<evidence type="ECO:0000256" key="1">
    <source>
        <dbReference type="SAM" id="Phobius"/>
    </source>
</evidence>
<dbReference type="HOGENOM" id="CLU_2473511_0_0_1"/>
<keyword evidence="3" id="KW-1185">Reference proteome</keyword>
<proteinExistence type="predicted"/>
<gene>
    <name evidence="2" type="ORF">TCM_038329</name>
</gene>
<keyword evidence="1" id="KW-0472">Membrane</keyword>
<accession>A0A061GW87</accession>